<dbReference type="EC" id="2.7.1.180" evidence="1 10"/>
<keyword evidence="3 10" id="KW-0285">Flavoprotein</keyword>
<keyword evidence="7 10" id="KW-0460">Magnesium</keyword>
<dbReference type="Pfam" id="PF02424">
    <property type="entry name" value="ApbE"/>
    <property type="match status" value="1"/>
</dbReference>
<keyword evidence="13" id="KW-1185">Reference proteome</keyword>
<comment type="cofactor">
    <cofactor evidence="11">
        <name>Mg(2+)</name>
        <dbReference type="ChEBI" id="CHEBI:18420"/>
    </cofactor>
    <cofactor evidence="11">
        <name>Mn(2+)</name>
        <dbReference type="ChEBI" id="CHEBI:29035"/>
    </cofactor>
    <text evidence="11">Magnesium. Can also use manganese.</text>
</comment>
<dbReference type="GO" id="GO:0016740">
    <property type="term" value="F:transferase activity"/>
    <property type="evidence" value="ECO:0007669"/>
    <property type="project" value="UniProtKB-UniRule"/>
</dbReference>
<dbReference type="Gene3D" id="3.10.520.10">
    <property type="entry name" value="ApbE-like domains"/>
    <property type="match status" value="1"/>
</dbReference>
<feature type="binding site" evidence="11">
    <location>
        <position position="268"/>
    </location>
    <ligand>
        <name>Mg(2+)</name>
        <dbReference type="ChEBI" id="CHEBI:18420"/>
    </ligand>
</feature>
<evidence type="ECO:0000256" key="9">
    <source>
        <dbReference type="ARBA" id="ARBA00048540"/>
    </source>
</evidence>
<dbReference type="OrthoDB" id="9778595at2"/>
<name>A0A1H2W2U0_9RHOB</name>
<evidence type="ECO:0000256" key="3">
    <source>
        <dbReference type="ARBA" id="ARBA00022630"/>
    </source>
</evidence>
<dbReference type="EMBL" id="FNNA01000002">
    <property type="protein sequence ID" value="SDW74806.1"/>
    <property type="molecule type" value="Genomic_DNA"/>
</dbReference>
<dbReference type="STRING" id="1545044.SAMN05444276_10219"/>
<proteinExistence type="inferred from homology"/>
<evidence type="ECO:0000256" key="10">
    <source>
        <dbReference type="PIRNR" id="PIRNR006268"/>
    </source>
</evidence>
<evidence type="ECO:0000256" key="4">
    <source>
        <dbReference type="ARBA" id="ARBA00022679"/>
    </source>
</evidence>
<keyword evidence="6 10" id="KW-0274">FAD</keyword>
<comment type="similarity">
    <text evidence="10">Belongs to the ApbE family.</text>
</comment>
<comment type="catalytic activity">
    <reaction evidence="9 10">
        <text>L-threonyl-[protein] + FAD = FMN-L-threonyl-[protein] + AMP + H(+)</text>
        <dbReference type="Rhea" id="RHEA:36847"/>
        <dbReference type="Rhea" id="RHEA-COMP:11060"/>
        <dbReference type="Rhea" id="RHEA-COMP:11061"/>
        <dbReference type="ChEBI" id="CHEBI:15378"/>
        <dbReference type="ChEBI" id="CHEBI:30013"/>
        <dbReference type="ChEBI" id="CHEBI:57692"/>
        <dbReference type="ChEBI" id="CHEBI:74257"/>
        <dbReference type="ChEBI" id="CHEBI:456215"/>
        <dbReference type="EC" id="2.7.1.180"/>
    </reaction>
</comment>
<evidence type="ECO:0000256" key="1">
    <source>
        <dbReference type="ARBA" id="ARBA00011955"/>
    </source>
</evidence>
<evidence type="ECO:0000313" key="12">
    <source>
        <dbReference type="EMBL" id="SDW74806.1"/>
    </source>
</evidence>
<keyword evidence="4 10" id="KW-0808">Transferase</keyword>
<dbReference type="AlphaFoldDB" id="A0A1H2W2U0"/>
<dbReference type="PANTHER" id="PTHR30040">
    <property type="entry name" value="THIAMINE BIOSYNTHESIS LIPOPROTEIN APBE"/>
    <property type="match status" value="1"/>
</dbReference>
<gene>
    <name evidence="12" type="ORF">SAMN05444276_10219</name>
</gene>
<accession>A0A1H2W2U0</accession>
<organism evidence="12 13">
    <name type="scientific">Paracoccus sanguinis</name>
    <dbReference type="NCBI Taxonomy" id="1545044"/>
    <lineage>
        <taxon>Bacteria</taxon>
        <taxon>Pseudomonadati</taxon>
        <taxon>Pseudomonadota</taxon>
        <taxon>Alphaproteobacteria</taxon>
        <taxon>Rhodobacterales</taxon>
        <taxon>Paracoccaceae</taxon>
        <taxon>Paracoccus</taxon>
    </lineage>
</organism>
<dbReference type="InterPro" id="IPR024932">
    <property type="entry name" value="ApbE"/>
</dbReference>
<dbReference type="RefSeq" id="WP_036736710.1">
    <property type="nucleotide sequence ID" value="NZ_FNNA01000002.1"/>
</dbReference>
<dbReference type="PIRSF" id="PIRSF006268">
    <property type="entry name" value="ApbE"/>
    <property type="match status" value="1"/>
</dbReference>
<feature type="binding site" evidence="11">
    <location>
        <position position="151"/>
    </location>
    <ligand>
        <name>Mg(2+)</name>
        <dbReference type="ChEBI" id="CHEBI:18420"/>
    </ligand>
</feature>
<evidence type="ECO:0000256" key="11">
    <source>
        <dbReference type="PIRSR" id="PIRSR006268-2"/>
    </source>
</evidence>
<dbReference type="PANTHER" id="PTHR30040:SF2">
    <property type="entry name" value="FAD:PROTEIN FMN TRANSFERASE"/>
    <property type="match status" value="1"/>
</dbReference>
<keyword evidence="12" id="KW-0449">Lipoprotein</keyword>
<sequence>MSRTPTDLVTLSGPAMGSRWTARLADPPPGLGAALAAAVERVEAEASLWRPDSDLCRLNAAPVGAWVALPEGLLALLALSLEMGRETGGLFDIGMGGLAAAWGFGAARGVVRPAAMSAPPRAANATAQALELDPARGRARKHADLTLTLDGIAKGHAVDAMAEVARAMGVGQALLGLDGELVALGTRPDGRPWGVAVERPEPGRRAARGMIEIAGTALASSGDYRHFVEVGGRRVSHTMNPRSGLPAQGVSAVTVLAHSCARADAWATALMILPQEAGVLLAQAKGVAALW</sequence>
<evidence type="ECO:0000256" key="8">
    <source>
        <dbReference type="ARBA" id="ARBA00031306"/>
    </source>
</evidence>
<dbReference type="SUPFAM" id="SSF143631">
    <property type="entry name" value="ApbE-like"/>
    <property type="match status" value="1"/>
</dbReference>
<reference evidence="13" key="1">
    <citation type="submission" date="2016-10" db="EMBL/GenBank/DDBJ databases">
        <authorList>
            <person name="Varghese N."/>
            <person name="Submissions S."/>
        </authorList>
    </citation>
    <scope>NUCLEOTIDE SEQUENCE [LARGE SCALE GENOMIC DNA]</scope>
    <source>
        <strain evidence="13">DSM 29303</strain>
    </source>
</reference>
<evidence type="ECO:0000256" key="2">
    <source>
        <dbReference type="ARBA" id="ARBA00016337"/>
    </source>
</evidence>
<dbReference type="Proteomes" id="UP000182944">
    <property type="component" value="Unassembled WGS sequence"/>
</dbReference>
<protein>
    <recommendedName>
        <fullName evidence="2 10">FAD:protein FMN transferase</fullName>
        <ecNumber evidence="1 10">2.7.1.180</ecNumber>
    </recommendedName>
    <alternativeName>
        <fullName evidence="8 10">Flavin transferase</fullName>
    </alternativeName>
</protein>
<evidence type="ECO:0000313" key="13">
    <source>
        <dbReference type="Proteomes" id="UP000182944"/>
    </source>
</evidence>
<dbReference type="GO" id="GO:0046872">
    <property type="term" value="F:metal ion binding"/>
    <property type="evidence" value="ECO:0007669"/>
    <property type="project" value="UniProtKB-UniRule"/>
</dbReference>
<keyword evidence="5 10" id="KW-0479">Metal-binding</keyword>
<evidence type="ECO:0000256" key="6">
    <source>
        <dbReference type="ARBA" id="ARBA00022827"/>
    </source>
</evidence>
<evidence type="ECO:0000256" key="7">
    <source>
        <dbReference type="ARBA" id="ARBA00022842"/>
    </source>
</evidence>
<evidence type="ECO:0000256" key="5">
    <source>
        <dbReference type="ARBA" id="ARBA00022723"/>
    </source>
</evidence>
<dbReference type="InterPro" id="IPR003374">
    <property type="entry name" value="ApbE-like_sf"/>
</dbReference>
<feature type="binding site" evidence="11">
    <location>
        <position position="264"/>
    </location>
    <ligand>
        <name>Mg(2+)</name>
        <dbReference type="ChEBI" id="CHEBI:18420"/>
    </ligand>
</feature>